<dbReference type="PANTHER" id="PTHR43755:SF1">
    <property type="entry name" value="FAD-DEPENDENT PYRIDINE NUCLEOTIDE-DISULPHIDE OXIDOREDUCTASE"/>
    <property type="match status" value="1"/>
</dbReference>
<keyword evidence="7" id="KW-1185">Reference proteome</keyword>
<dbReference type="Gene3D" id="3.90.760.10">
    <property type="entry name" value="Flavocytochrome c sulphide dehydrogenase, flavin-binding domain"/>
    <property type="match status" value="1"/>
</dbReference>
<proteinExistence type="predicted"/>
<dbReference type="InterPro" id="IPR015323">
    <property type="entry name" value="FlavoCytC_S_DH_flav-bd"/>
</dbReference>
<reference evidence="6" key="1">
    <citation type="submission" date="2023-06" db="EMBL/GenBank/DDBJ databases">
        <title>Uncultivated large filamentous bacteria from sulfidic sediments reveal new species and different genomic features in energy metabolism and defense.</title>
        <authorList>
            <person name="Fonseca A."/>
        </authorList>
    </citation>
    <scope>NUCLEOTIDE SEQUENCE</scope>
    <source>
        <strain evidence="6">HSG4</strain>
    </source>
</reference>
<protein>
    <submittedName>
        <fullName evidence="6">NAD(P)/FAD-dependent oxidoreductase</fullName>
    </submittedName>
</protein>
<gene>
    <name evidence="6" type="ORF">QUF54_00815</name>
</gene>
<evidence type="ECO:0000256" key="1">
    <source>
        <dbReference type="ARBA" id="ARBA00022630"/>
    </source>
</evidence>
<evidence type="ECO:0000313" key="7">
    <source>
        <dbReference type="Proteomes" id="UP001171945"/>
    </source>
</evidence>
<comment type="caution">
    <text evidence="6">The sequence shown here is derived from an EMBL/GenBank/DDBJ whole genome shotgun (WGS) entry which is preliminary data.</text>
</comment>
<dbReference type="SUPFAM" id="SSF51905">
    <property type="entry name" value="FAD/NAD(P)-binding domain"/>
    <property type="match status" value="2"/>
</dbReference>
<dbReference type="PANTHER" id="PTHR43755">
    <property type="match status" value="1"/>
</dbReference>
<organism evidence="6 7">
    <name type="scientific">Candidatus Marithioploca araucensis</name>
    <dbReference type="NCBI Taxonomy" id="70273"/>
    <lineage>
        <taxon>Bacteria</taxon>
        <taxon>Pseudomonadati</taxon>
        <taxon>Pseudomonadota</taxon>
        <taxon>Gammaproteobacteria</taxon>
        <taxon>Thiotrichales</taxon>
        <taxon>Thiotrichaceae</taxon>
        <taxon>Candidatus Marithioploca</taxon>
    </lineage>
</organism>
<dbReference type="InterPro" id="IPR016156">
    <property type="entry name" value="FAD/NAD-linked_Rdtase_dimer_sf"/>
</dbReference>
<dbReference type="Pfam" id="PF21706">
    <property type="entry name" value="FCSD_central"/>
    <property type="match status" value="1"/>
</dbReference>
<dbReference type="InterPro" id="IPR049386">
    <property type="entry name" value="FCSD_central"/>
</dbReference>
<feature type="non-terminal residue" evidence="6">
    <location>
        <position position="1"/>
    </location>
</feature>
<dbReference type="Proteomes" id="UP001171945">
    <property type="component" value="Unassembled WGS sequence"/>
</dbReference>
<feature type="domain" description="Sulfide dehydrogenase [flavocytochrome c] flavoprotein chain central" evidence="5">
    <location>
        <begin position="108"/>
        <end position="230"/>
    </location>
</feature>
<dbReference type="Pfam" id="PF09242">
    <property type="entry name" value="FCSD-flav_bind"/>
    <property type="match status" value="1"/>
</dbReference>
<keyword evidence="2" id="KW-0274">FAD</keyword>
<dbReference type="InterPro" id="IPR036188">
    <property type="entry name" value="FAD/NAD-bd_sf"/>
</dbReference>
<evidence type="ECO:0000313" key="6">
    <source>
        <dbReference type="EMBL" id="MDM8561876.1"/>
    </source>
</evidence>
<evidence type="ECO:0000259" key="3">
    <source>
        <dbReference type="Pfam" id="PF07992"/>
    </source>
</evidence>
<accession>A0ABT7VQD3</accession>
<dbReference type="InterPro" id="IPR037092">
    <property type="entry name" value="FlavoCytC_S_DH_flav-bd_sf"/>
</dbReference>
<dbReference type="SUPFAM" id="SSF55424">
    <property type="entry name" value="FAD/NAD-linked reductases, dimerisation (C-terminal) domain"/>
    <property type="match status" value="1"/>
</dbReference>
<evidence type="ECO:0000259" key="5">
    <source>
        <dbReference type="Pfam" id="PF21706"/>
    </source>
</evidence>
<feature type="domain" description="Flavocytochrome c sulphide dehydrogenase flavin-binding" evidence="4">
    <location>
        <begin position="306"/>
        <end position="374"/>
    </location>
</feature>
<keyword evidence="1" id="KW-0285">Flavoprotein</keyword>
<name>A0ABT7VQD3_9GAMM</name>
<dbReference type="Pfam" id="PF07992">
    <property type="entry name" value="Pyr_redox_2"/>
    <property type="match status" value="1"/>
</dbReference>
<dbReference type="InterPro" id="IPR052541">
    <property type="entry name" value="SQRD"/>
</dbReference>
<sequence>TIEVTLIEQNKHYFTCFMSNEVLGGERTIDSIKFNYDRLRQQGINILYDRAIGIDPIAKKVELALGKKVDYDRLIISPGIDFKWNTIEGYNESLIEKMPHAWKAGSQTIILRKQLENMKNGGTVIIAVPPKPFRCPPAPYERASQIAHYLKHHKPKSKIVILDANNKFSKQALFTEGWEKRYGFGTDKSLIEWVPLDDEGKVVGVDAKNMTVFAGEFENKHRAEVINLIPPQTGGKIVLNNGLTNEDGWCPINPRTFESTLQKDIHIIGDASISNMPKSGYAANSQAKVVAKAVVAALQGKEMREEPSYVTVCYSLLGKDYGISVAGVYRLQAGKIQAVKAAKGLSPINASAEYRKREFDYAHSWYNNLTFDMFN</sequence>
<dbReference type="EMBL" id="JAUCGM010000016">
    <property type="protein sequence ID" value="MDM8561876.1"/>
    <property type="molecule type" value="Genomic_DNA"/>
</dbReference>
<feature type="domain" description="FAD/NAD(P)-binding" evidence="3">
    <location>
        <begin position="3"/>
        <end position="94"/>
    </location>
</feature>
<evidence type="ECO:0000259" key="4">
    <source>
        <dbReference type="Pfam" id="PF09242"/>
    </source>
</evidence>
<evidence type="ECO:0000256" key="2">
    <source>
        <dbReference type="ARBA" id="ARBA00022827"/>
    </source>
</evidence>
<dbReference type="Gene3D" id="3.50.50.60">
    <property type="entry name" value="FAD/NAD(P)-binding domain"/>
    <property type="match status" value="2"/>
</dbReference>
<dbReference type="InterPro" id="IPR023753">
    <property type="entry name" value="FAD/NAD-binding_dom"/>
</dbReference>